<dbReference type="InterPro" id="IPR016084">
    <property type="entry name" value="Haem_Oase-like_multi-hlx"/>
</dbReference>
<dbReference type="Proteomes" id="UP000319663">
    <property type="component" value="Unassembled WGS sequence"/>
</dbReference>
<sequence>MANQHPLTTYLLTSCPHSLEAATITPFLRAAGCGQLPAPALSQWLSQDRLYAQSYIRFAGQLLSKIRLPSHNPNSAVPKAPTAEHRAMDVLIDALVNIRRELNFFEEVALEYGLDLTAMPSEGTEKKVECRCDGGSGSEGCEREEKWRESAKERGCTTFFGPNMVTKGYIDMFMSAGSSGVTLLEGMVVLWASEVCYLRAWKYAKSVSGDGIGAASGSGDFSNDADGGALRAKFIPNWTNAEFEEFVDRIGDVVNELAGRVKGAEEGEYVRGKCMEWWRQVLRLEQEFWPCVKAGER</sequence>
<dbReference type="PANTHER" id="PTHR41813:SF2">
    <property type="entry name" value="REGULATOR PAB1642, PUTATIVE (AFU_ORTHOLOGUE AFUA_3G11955)-RELATED"/>
    <property type="match status" value="1"/>
</dbReference>
<comment type="caution">
    <text evidence="1">The sequence shown here is derived from an EMBL/GenBank/DDBJ whole genome shotgun (WGS) entry which is preliminary data.</text>
</comment>
<protein>
    <recommendedName>
        <fullName evidence="3">Thiaminase-2/PQQC domain-containing protein</fullName>
    </recommendedName>
</protein>
<gene>
    <name evidence="1" type="ORF">MPDQ_007409</name>
</gene>
<dbReference type="STRING" id="5098.A0A507QS46"/>
<dbReference type="OrthoDB" id="37730at2759"/>
<name>A0A507QS46_MONPU</name>
<accession>A0A507QS46</accession>
<dbReference type="AlphaFoldDB" id="A0A507QS46"/>
<organism evidence="1 2">
    <name type="scientific">Monascus purpureus</name>
    <name type="common">Red mold</name>
    <name type="synonym">Monascus anka</name>
    <dbReference type="NCBI Taxonomy" id="5098"/>
    <lineage>
        <taxon>Eukaryota</taxon>
        <taxon>Fungi</taxon>
        <taxon>Dikarya</taxon>
        <taxon>Ascomycota</taxon>
        <taxon>Pezizomycotina</taxon>
        <taxon>Eurotiomycetes</taxon>
        <taxon>Eurotiomycetidae</taxon>
        <taxon>Eurotiales</taxon>
        <taxon>Aspergillaceae</taxon>
        <taxon>Monascus</taxon>
    </lineage>
</organism>
<keyword evidence="2" id="KW-1185">Reference proteome</keyword>
<dbReference type="Gene3D" id="1.20.910.10">
    <property type="entry name" value="Heme oxygenase-like"/>
    <property type="match status" value="1"/>
</dbReference>
<reference evidence="1 2" key="1">
    <citation type="submission" date="2019-06" db="EMBL/GenBank/DDBJ databases">
        <title>Wine fermentation using esterase from Monascus purpureus.</title>
        <authorList>
            <person name="Geng C."/>
            <person name="Zhang Y."/>
        </authorList>
    </citation>
    <scope>NUCLEOTIDE SEQUENCE [LARGE SCALE GENOMIC DNA]</scope>
    <source>
        <strain evidence="1">HQ1</strain>
    </source>
</reference>
<dbReference type="InterPro" id="IPR053261">
    <property type="entry name" value="Polyketide-peptide_reg"/>
</dbReference>
<proteinExistence type="predicted"/>
<dbReference type="PANTHER" id="PTHR41813">
    <property type="entry name" value="REGULATOR PAB1642, PUTATIVE (AFU_ORTHOLOGUE AFUA_3G11955)-RELATED"/>
    <property type="match status" value="1"/>
</dbReference>
<dbReference type="EMBL" id="VIFY01000078">
    <property type="protein sequence ID" value="TQB71633.1"/>
    <property type="molecule type" value="Genomic_DNA"/>
</dbReference>
<evidence type="ECO:0008006" key="3">
    <source>
        <dbReference type="Google" id="ProtNLM"/>
    </source>
</evidence>
<dbReference type="SUPFAM" id="SSF48613">
    <property type="entry name" value="Heme oxygenase-like"/>
    <property type="match status" value="1"/>
</dbReference>
<evidence type="ECO:0000313" key="2">
    <source>
        <dbReference type="Proteomes" id="UP000319663"/>
    </source>
</evidence>
<evidence type="ECO:0000313" key="1">
    <source>
        <dbReference type="EMBL" id="TQB71633.1"/>
    </source>
</evidence>
<dbReference type="CDD" id="cd19357">
    <property type="entry name" value="TenA_E_At3g16990-like"/>
    <property type="match status" value="1"/>
</dbReference>